<evidence type="ECO:0000313" key="14">
    <source>
        <dbReference type="Proteomes" id="UP000323597"/>
    </source>
</evidence>
<dbReference type="InterPro" id="IPR016059">
    <property type="entry name" value="DNA_ligase_ATP-dep_CS"/>
</dbReference>
<feature type="non-terminal residue" evidence="13">
    <location>
        <position position="1"/>
    </location>
</feature>
<evidence type="ECO:0000256" key="3">
    <source>
        <dbReference type="ARBA" id="ARBA00022618"/>
    </source>
</evidence>
<dbReference type="Gene3D" id="2.40.50.140">
    <property type="entry name" value="Nucleic acid-binding proteins"/>
    <property type="match status" value="1"/>
</dbReference>
<dbReference type="Pfam" id="PF04679">
    <property type="entry name" value="DNA_ligase_A_C"/>
    <property type="match status" value="1"/>
</dbReference>
<keyword evidence="10" id="KW-0131">Cell cycle</keyword>
<dbReference type="SUPFAM" id="SSF117018">
    <property type="entry name" value="ATP-dependent DNA ligase DNA-binding domain"/>
    <property type="match status" value="1"/>
</dbReference>
<keyword evidence="5" id="KW-0547">Nucleotide-binding</keyword>
<keyword evidence="7" id="KW-0067">ATP-binding</keyword>
<dbReference type="EMBL" id="CM017643">
    <property type="protein sequence ID" value="TYJ23857.1"/>
    <property type="molecule type" value="Genomic_DNA"/>
</dbReference>
<feature type="region of interest" description="Disordered" evidence="11">
    <location>
        <begin position="1"/>
        <end position="33"/>
    </location>
</feature>
<evidence type="ECO:0000256" key="11">
    <source>
        <dbReference type="SAM" id="MobiDB-lite"/>
    </source>
</evidence>
<dbReference type="Pfam" id="PF04675">
    <property type="entry name" value="DNA_ligase_A_N"/>
    <property type="match status" value="1"/>
</dbReference>
<dbReference type="GO" id="GO:0051301">
    <property type="term" value="P:cell division"/>
    <property type="evidence" value="ECO:0007669"/>
    <property type="project" value="UniProtKB-KW"/>
</dbReference>
<dbReference type="PROSITE" id="PS50160">
    <property type="entry name" value="DNA_LIGASE_A3"/>
    <property type="match status" value="1"/>
</dbReference>
<name>A0A5D2YC08_GOSMU</name>
<evidence type="ECO:0000313" key="13">
    <source>
        <dbReference type="EMBL" id="TYJ23857.1"/>
    </source>
</evidence>
<dbReference type="PROSITE" id="PS00697">
    <property type="entry name" value="DNA_LIGASE_A1"/>
    <property type="match status" value="1"/>
</dbReference>
<evidence type="ECO:0000256" key="10">
    <source>
        <dbReference type="ARBA" id="ARBA00023306"/>
    </source>
</evidence>
<dbReference type="InterPro" id="IPR012310">
    <property type="entry name" value="DNA_ligase_ATP-dep_cent"/>
</dbReference>
<dbReference type="Gene3D" id="3.30.1490.70">
    <property type="match status" value="1"/>
</dbReference>
<feature type="domain" description="ATP-dependent DNA ligase family profile" evidence="12">
    <location>
        <begin position="257"/>
        <end position="365"/>
    </location>
</feature>
<dbReference type="Pfam" id="PF01068">
    <property type="entry name" value="DNA_ligase_A_M"/>
    <property type="match status" value="2"/>
</dbReference>
<sequence>GTLLMDLKTPLKIPPKPNSNETQKPPDSKKTKVVGISERTAELKAKFGFLKKKPADFDPKTVACWEKGERVPFLFLRLASDLLSNETSQILITGIGCNMLRTVIYTKPDDLLAMAYLAANKLAPTHEGLDLGIGEASIIKFLADAYGRIEPHIKSQLAAKIVKQVFSVLPVYDKVVPALLTSGKWNLRKTCSFTVGVPVEPMKAKSTNSVAKIVNKFQDADFVCEYKYDGERAQKILSFQILSTRARKNVLLSNIKVDEQLGIRKERLYDSFEKETGFFQFATALMSNDLEEIQSFLNSSVSSSCGGLIIKTLDRNAKYEPSKLSLNWLKLKKDYLENTLDLVPVAAFHGKQTGVCGSFLLACYDDNNEEYQGICKIGIGFTEAVCEECSASLRSKVIPEPKSYYHYTGEMPDVWFEAAELAMTLVRRLSSFFHNKVGWDVCAPTLHHDREKHRSFTVRIREGKTPEQATSTEQIAEMYNDQNNNEIAKKDDCEDDPGIRLRISDCFSRVKGTYNLLSIVLKLKAVKIFIALDFNL</sequence>
<dbReference type="GO" id="GO:0006310">
    <property type="term" value="P:DNA recombination"/>
    <property type="evidence" value="ECO:0007669"/>
    <property type="project" value="UniProtKB-KW"/>
</dbReference>
<dbReference type="GO" id="GO:0005524">
    <property type="term" value="F:ATP binding"/>
    <property type="evidence" value="ECO:0007669"/>
    <property type="project" value="UniProtKB-KW"/>
</dbReference>
<evidence type="ECO:0000256" key="5">
    <source>
        <dbReference type="ARBA" id="ARBA00022741"/>
    </source>
</evidence>
<evidence type="ECO:0000256" key="9">
    <source>
        <dbReference type="ARBA" id="ARBA00023204"/>
    </source>
</evidence>
<dbReference type="PANTHER" id="PTHR45674">
    <property type="entry name" value="DNA LIGASE 1/3 FAMILY MEMBER"/>
    <property type="match status" value="1"/>
</dbReference>
<dbReference type="Gene3D" id="1.10.3260.10">
    <property type="entry name" value="DNA ligase, ATP-dependent, N-terminal domain"/>
    <property type="match status" value="2"/>
</dbReference>
<evidence type="ECO:0000256" key="6">
    <source>
        <dbReference type="ARBA" id="ARBA00022763"/>
    </source>
</evidence>
<evidence type="ECO:0000256" key="8">
    <source>
        <dbReference type="ARBA" id="ARBA00023172"/>
    </source>
</evidence>
<dbReference type="PANTHER" id="PTHR45674:SF4">
    <property type="entry name" value="DNA LIGASE 1"/>
    <property type="match status" value="1"/>
</dbReference>
<protein>
    <recommendedName>
        <fullName evidence="12">ATP-dependent DNA ligase family profile domain-containing protein</fullName>
    </recommendedName>
</protein>
<dbReference type="InterPro" id="IPR036599">
    <property type="entry name" value="DNA_ligase_N_sf"/>
</dbReference>
<keyword evidence="8" id="KW-0233">DNA recombination</keyword>
<organism evidence="13 14">
    <name type="scientific">Gossypium mustelinum</name>
    <name type="common">Cotton</name>
    <name type="synonym">Gossypium caicoense</name>
    <dbReference type="NCBI Taxonomy" id="34275"/>
    <lineage>
        <taxon>Eukaryota</taxon>
        <taxon>Viridiplantae</taxon>
        <taxon>Streptophyta</taxon>
        <taxon>Embryophyta</taxon>
        <taxon>Tracheophyta</taxon>
        <taxon>Spermatophyta</taxon>
        <taxon>Magnoliopsida</taxon>
        <taxon>eudicotyledons</taxon>
        <taxon>Gunneridae</taxon>
        <taxon>Pentapetalae</taxon>
        <taxon>rosids</taxon>
        <taxon>malvids</taxon>
        <taxon>Malvales</taxon>
        <taxon>Malvaceae</taxon>
        <taxon>Malvoideae</taxon>
        <taxon>Gossypium</taxon>
    </lineage>
</organism>
<dbReference type="InterPro" id="IPR012340">
    <property type="entry name" value="NA-bd_OB-fold"/>
</dbReference>
<evidence type="ECO:0000256" key="2">
    <source>
        <dbReference type="ARBA" id="ARBA00022598"/>
    </source>
</evidence>
<dbReference type="GO" id="GO:0006273">
    <property type="term" value="P:lagging strand elongation"/>
    <property type="evidence" value="ECO:0007669"/>
    <property type="project" value="TreeGrafter"/>
</dbReference>
<evidence type="ECO:0000256" key="1">
    <source>
        <dbReference type="ARBA" id="ARBA00007572"/>
    </source>
</evidence>
<accession>A0A5D2YC08</accession>
<dbReference type="Gene3D" id="3.30.470.30">
    <property type="entry name" value="DNA ligase/mRNA capping enzyme"/>
    <property type="match status" value="1"/>
</dbReference>
<dbReference type="Proteomes" id="UP000323597">
    <property type="component" value="Chromosome A08"/>
</dbReference>
<keyword evidence="14" id="KW-1185">Reference proteome</keyword>
<dbReference type="SUPFAM" id="SSF56091">
    <property type="entry name" value="DNA ligase/mRNA capping enzyme, catalytic domain"/>
    <property type="match status" value="1"/>
</dbReference>
<dbReference type="GO" id="GO:0006281">
    <property type="term" value="P:DNA repair"/>
    <property type="evidence" value="ECO:0007669"/>
    <property type="project" value="UniProtKB-KW"/>
</dbReference>
<dbReference type="GO" id="GO:0003677">
    <property type="term" value="F:DNA binding"/>
    <property type="evidence" value="ECO:0007669"/>
    <property type="project" value="InterPro"/>
</dbReference>
<keyword evidence="4" id="KW-0235">DNA replication</keyword>
<comment type="similarity">
    <text evidence="1">Belongs to the ATP-dependent DNA ligase family.</text>
</comment>
<gene>
    <name evidence="13" type="ORF">E1A91_A08G220400v1</name>
</gene>
<evidence type="ECO:0000259" key="12">
    <source>
        <dbReference type="PROSITE" id="PS50160"/>
    </source>
</evidence>
<proteinExistence type="inferred from homology"/>
<keyword evidence="9" id="KW-0234">DNA repair</keyword>
<dbReference type="GO" id="GO:0005739">
    <property type="term" value="C:mitochondrion"/>
    <property type="evidence" value="ECO:0007669"/>
    <property type="project" value="TreeGrafter"/>
</dbReference>
<keyword evidence="3" id="KW-0132">Cell division</keyword>
<evidence type="ECO:0000256" key="4">
    <source>
        <dbReference type="ARBA" id="ARBA00022705"/>
    </source>
</evidence>
<dbReference type="InterPro" id="IPR050191">
    <property type="entry name" value="ATP-dep_DNA_ligase"/>
</dbReference>
<evidence type="ECO:0000256" key="7">
    <source>
        <dbReference type="ARBA" id="ARBA00022840"/>
    </source>
</evidence>
<keyword evidence="6" id="KW-0227">DNA damage</keyword>
<dbReference type="AlphaFoldDB" id="A0A5D2YC08"/>
<dbReference type="InterPro" id="IPR012308">
    <property type="entry name" value="DNA_ligase_ATP-dep_N"/>
</dbReference>
<dbReference type="SUPFAM" id="SSF50249">
    <property type="entry name" value="Nucleic acid-binding proteins"/>
    <property type="match status" value="1"/>
</dbReference>
<dbReference type="InterPro" id="IPR012309">
    <property type="entry name" value="DNA_ligase_ATP-dep_C"/>
</dbReference>
<dbReference type="GO" id="GO:0005634">
    <property type="term" value="C:nucleus"/>
    <property type="evidence" value="ECO:0007669"/>
    <property type="project" value="TreeGrafter"/>
</dbReference>
<reference evidence="13 14" key="1">
    <citation type="submission" date="2019-07" db="EMBL/GenBank/DDBJ databases">
        <title>WGS assembly of Gossypium mustelinum.</title>
        <authorList>
            <person name="Chen Z.J."/>
            <person name="Sreedasyam A."/>
            <person name="Ando A."/>
            <person name="Song Q."/>
            <person name="De L."/>
            <person name="Hulse-Kemp A."/>
            <person name="Ding M."/>
            <person name="Ye W."/>
            <person name="Kirkbride R."/>
            <person name="Jenkins J."/>
            <person name="Plott C."/>
            <person name="Lovell J."/>
            <person name="Lin Y.-M."/>
            <person name="Vaughn R."/>
            <person name="Liu B."/>
            <person name="Li W."/>
            <person name="Simpson S."/>
            <person name="Scheffler B."/>
            <person name="Saski C."/>
            <person name="Grover C."/>
            <person name="Hu G."/>
            <person name="Conover J."/>
            <person name="Carlson J."/>
            <person name="Shu S."/>
            <person name="Boston L."/>
            <person name="Williams M."/>
            <person name="Peterson D."/>
            <person name="Mcgee K."/>
            <person name="Jones D."/>
            <person name="Wendel J."/>
            <person name="Stelly D."/>
            <person name="Grimwood J."/>
            <person name="Schmutz J."/>
        </authorList>
    </citation>
    <scope>NUCLEOTIDE SEQUENCE [LARGE SCALE GENOMIC DNA]</scope>
    <source>
        <strain evidence="13">1408120.09</strain>
    </source>
</reference>
<dbReference type="GO" id="GO:0003910">
    <property type="term" value="F:DNA ligase (ATP) activity"/>
    <property type="evidence" value="ECO:0007669"/>
    <property type="project" value="InterPro"/>
</dbReference>
<keyword evidence="2" id="KW-0436">Ligase</keyword>